<reference evidence="1 2" key="1">
    <citation type="submission" date="2024-08" db="EMBL/GenBank/DDBJ databases">
        <title>Gnathostoma spinigerum genome.</title>
        <authorList>
            <person name="Gonzalez-Bertolin B."/>
            <person name="Monzon S."/>
            <person name="Zaballos A."/>
            <person name="Jimenez P."/>
            <person name="Dekumyoy P."/>
            <person name="Varona S."/>
            <person name="Cuesta I."/>
            <person name="Sumanam S."/>
            <person name="Adisakwattana P."/>
            <person name="Gasser R.B."/>
            <person name="Hernandez-Gonzalez A."/>
            <person name="Young N.D."/>
            <person name="Perteguer M.J."/>
        </authorList>
    </citation>
    <scope>NUCLEOTIDE SEQUENCE [LARGE SCALE GENOMIC DNA]</scope>
    <source>
        <strain evidence="1">AL3</strain>
        <tissue evidence="1">Liver</tissue>
    </source>
</reference>
<protein>
    <submittedName>
        <fullName evidence="1">Uncharacterized protein</fullName>
    </submittedName>
</protein>
<sequence length="100" mass="11118">MGHADNMVMSAHAPTEHATDVEKDASYENLFNVCRQFKSGIGIDGNAQYGKEKVSTALGRWHFSAHETTANGRTLLDFWEMREFVLASSESRGKVLLLSN</sequence>
<dbReference type="Proteomes" id="UP001608902">
    <property type="component" value="Unassembled WGS sequence"/>
</dbReference>
<dbReference type="EMBL" id="JBGFUD010001147">
    <property type="protein sequence ID" value="MFH4975827.1"/>
    <property type="molecule type" value="Genomic_DNA"/>
</dbReference>
<name>A0ABD6EGL8_9BILA</name>
<dbReference type="AlphaFoldDB" id="A0ABD6EGL8"/>
<comment type="caution">
    <text evidence="1">The sequence shown here is derived from an EMBL/GenBank/DDBJ whole genome shotgun (WGS) entry which is preliminary data.</text>
</comment>
<keyword evidence="2" id="KW-1185">Reference proteome</keyword>
<proteinExistence type="predicted"/>
<gene>
    <name evidence="1" type="ORF">AB6A40_002536</name>
</gene>
<evidence type="ECO:0000313" key="2">
    <source>
        <dbReference type="Proteomes" id="UP001608902"/>
    </source>
</evidence>
<accession>A0ABD6EGL8</accession>
<evidence type="ECO:0000313" key="1">
    <source>
        <dbReference type="EMBL" id="MFH4975827.1"/>
    </source>
</evidence>
<organism evidence="1 2">
    <name type="scientific">Gnathostoma spinigerum</name>
    <dbReference type="NCBI Taxonomy" id="75299"/>
    <lineage>
        <taxon>Eukaryota</taxon>
        <taxon>Metazoa</taxon>
        <taxon>Ecdysozoa</taxon>
        <taxon>Nematoda</taxon>
        <taxon>Chromadorea</taxon>
        <taxon>Rhabditida</taxon>
        <taxon>Spirurina</taxon>
        <taxon>Gnathostomatomorpha</taxon>
        <taxon>Gnathostomatoidea</taxon>
        <taxon>Gnathostomatidae</taxon>
        <taxon>Gnathostoma</taxon>
    </lineage>
</organism>